<evidence type="ECO:0000256" key="5">
    <source>
        <dbReference type="ARBA" id="ARBA00022723"/>
    </source>
</evidence>
<evidence type="ECO:0000256" key="10">
    <source>
        <dbReference type="SAM" id="SignalP"/>
    </source>
</evidence>
<dbReference type="GO" id="GO:0004497">
    <property type="term" value="F:monooxygenase activity"/>
    <property type="evidence" value="ECO:0007669"/>
    <property type="project" value="UniProtKB-KW"/>
</dbReference>
<name>A0A6A4HG18_9AGAR</name>
<keyword evidence="10" id="KW-0732">Signal</keyword>
<evidence type="ECO:0000256" key="8">
    <source>
        <dbReference type="ARBA" id="ARBA00023033"/>
    </source>
</evidence>
<dbReference type="GO" id="GO:0020037">
    <property type="term" value="F:heme binding"/>
    <property type="evidence" value="ECO:0007669"/>
    <property type="project" value="InterPro"/>
</dbReference>
<feature type="signal peptide" evidence="10">
    <location>
        <begin position="1"/>
        <end position="20"/>
    </location>
</feature>
<evidence type="ECO:0000256" key="1">
    <source>
        <dbReference type="ARBA" id="ARBA00001971"/>
    </source>
</evidence>
<dbReference type="EMBL" id="ML769509">
    <property type="protein sequence ID" value="KAE9396710.1"/>
    <property type="molecule type" value="Genomic_DNA"/>
</dbReference>
<reference evidence="11" key="1">
    <citation type="journal article" date="2019" name="Environ. Microbiol.">
        <title>Fungal ecological strategies reflected in gene transcription - a case study of two litter decomposers.</title>
        <authorList>
            <person name="Barbi F."/>
            <person name="Kohler A."/>
            <person name="Barry K."/>
            <person name="Baskaran P."/>
            <person name="Daum C."/>
            <person name="Fauchery L."/>
            <person name="Ihrmark K."/>
            <person name="Kuo A."/>
            <person name="LaButti K."/>
            <person name="Lipzen A."/>
            <person name="Morin E."/>
            <person name="Grigoriev I.V."/>
            <person name="Henrissat B."/>
            <person name="Lindahl B."/>
            <person name="Martin F."/>
        </authorList>
    </citation>
    <scope>NUCLEOTIDE SEQUENCE</scope>
    <source>
        <strain evidence="11">JB14</strain>
    </source>
</reference>
<evidence type="ECO:0000256" key="3">
    <source>
        <dbReference type="ARBA" id="ARBA00010617"/>
    </source>
</evidence>
<evidence type="ECO:0000313" key="12">
    <source>
        <dbReference type="Proteomes" id="UP000799118"/>
    </source>
</evidence>
<evidence type="ECO:0000256" key="4">
    <source>
        <dbReference type="ARBA" id="ARBA00022617"/>
    </source>
</evidence>
<dbReference type="PANTHER" id="PTHR46300">
    <property type="entry name" value="P450, PUTATIVE (EUROFUNG)-RELATED-RELATED"/>
    <property type="match status" value="1"/>
</dbReference>
<keyword evidence="8" id="KW-0503">Monooxygenase</keyword>
<dbReference type="Proteomes" id="UP000799118">
    <property type="component" value="Unassembled WGS sequence"/>
</dbReference>
<keyword evidence="5 9" id="KW-0479">Metal-binding</keyword>
<keyword evidence="4 9" id="KW-0349">Heme</keyword>
<comment type="pathway">
    <text evidence="2">Secondary metabolite biosynthesis.</text>
</comment>
<dbReference type="CDD" id="cd11065">
    <property type="entry name" value="CYP64-like"/>
    <property type="match status" value="1"/>
</dbReference>
<comment type="similarity">
    <text evidence="3">Belongs to the cytochrome P450 family.</text>
</comment>
<dbReference type="InterPro" id="IPR002401">
    <property type="entry name" value="Cyt_P450_E_grp-I"/>
</dbReference>
<gene>
    <name evidence="11" type="ORF">BT96DRAFT_966393</name>
</gene>
<evidence type="ECO:0000256" key="9">
    <source>
        <dbReference type="PIRSR" id="PIRSR602401-1"/>
    </source>
</evidence>
<keyword evidence="12" id="KW-1185">Reference proteome</keyword>
<dbReference type="PANTHER" id="PTHR46300:SF7">
    <property type="entry name" value="P450, PUTATIVE (EUROFUNG)-RELATED"/>
    <property type="match status" value="1"/>
</dbReference>
<dbReference type="Gene3D" id="1.10.630.10">
    <property type="entry name" value="Cytochrome P450"/>
    <property type="match status" value="1"/>
</dbReference>
<organism evidence="11 12">
    <name type="scientific">Gymnopus androsaceus JB14</name>
    <dbReference type="NCBI Taxonomy" id="1447944"/>
    <lineage>
        <taxon>Eukaryota</taxon>
        <taxon>Fungi</taxon>
        <taxon>Dikarya</taxon>
        <taxon>Basidiomycota</taxon>
        <taxon>Agaricomycotina</taxon>
        <taxon>Agaricomycetes</taxon>
        <taxon>Agaricomycetidae</taxon>
        <taxon>Agaricales</taxon>
        <taxon>Marasmiineae</taxon>
        <taxon>Omphalotaceae</taxon>
        <taxon>Gymnopus</taxon>
    </lineage>
</organism>
<dbReference type="InterPro" id="IPR001128">
    <property type="entry name" value="Cyt_P450"/>
</dbReference>
<accession>A0A6A4HG18</accession>
<dbReference type="SUPFAM" id="SSF48264">
    <property type="entry name" value="Cytochrome P450"/>
    <property type="match status" value="1"/>
</dbReference>
<proteinExistence type="inferred from homology"/>
<dbReference type="GO" id="GO:0005506">
    <property type="term" value="F:iron ion binding"/>
    <property type="evidence" value="ECO:0007669"/>
    <property type="project" value="InterPro"/>
</dbReference>
<feature type="binding site" description="axial binding residue" evidence="9">
    <location>
        <position position="438"/>
    </location>
    <ligand>
        <name>heme</name>
        <dbReference type="ChEBI" id="CHEBI:30413"/>
    </ligand>
    <ligandPart>
        <name>Fe</name>
        <dbReference type="ChEBI" id="CHEBI:18248"/>
    </ligandPart>
</feature>
<keyword evidence="7 9" id="KW-0408">Iron</keyword>
<sequence>MELMWSLMNLLLSPIWYADSLVLYPPFPPGPQRDFLTGNTLNIPVKKPWLKYSDWAEKYGLRIAGQGNVVIINSVDAARDLLERRGQIYSDRTFSMMDDLCVTATSSSDIYLIYAPRGGGMPYNNSLRKHRRLYQQNFGPTVVHKFQPVQKRKIHDLVLNLVHTPEDFYKHVSTATGAIIMSTMYGHDIEQTNDPFIEVAEKASSMRGILLAPGKFPVSQLPFARYFPSWAPGCGFKQIAHLSREYTEEAQTRPFNFAMKQKMSGKATSLVADLVEQLLEDDPDYTEKLNVIRNMASTGYVAGAATTKSIILTFILAMTLNPNIQAKAQEEIDRVIGAERLPEFSDRENLPYVEAVYRETMRWYPPVPLGTPRRAMQTDCYNGYCIPQGTTIYPNIWAMSRDETQYEEPHQFRPERFLSSENSGINDILLFGFGRRICSGRYLADASVWMAIVSILATLRLEKAKDLEGNDIHVEGDYTDELICFPRQFRCSITPRGPDIFSSLRRLREHEYQCYCIECPAKSIC</sequence>
<evidence type="ECO:0000256" key="2">
    <source>
        <dbReference type="ARBA" id="ARBA00005179"/>
    </source>
</evidence>
<dbReference type="PRINTS" id="PR00463">
    <property type="entry name" value="EP450I"/>
</dbReference>
<keyword evidence="6" id="KW-0560">Oxidoreductase</keyword>
<comment type="cofactor">
    <cofactor evidence="1 9">
        <name>heme</name>
        <dbReference type="ChEBI" id="CHEBI:30413"/>
    </cofactor>
</comment>
<dbReference type="InterPro" id="IPR050364">
    <property type="entry name" value="Cytochrome_P450_fung"/>
</dbReference>
<evidence type="ECO:0000256" key="6">
    <source>
        <dbReference type="ARBA" id="ARBA00023002"/>
    </source>
</evidence>
<evidence type="ECO:0000256" key="7">
    <source>
        <dbReference type="ARBA" id="ARBA00023004"/>
    </source>
</evidence>
<evidence type="ECO:0000313" key="11">
    <source>
        <dbReference type="EMBL" id="KAE9396710.1"/>
    </source>
</evidence>
<dbReference type="OrthoDB" id="2789670at2759"/>
<dbReference type="GO" id="GO:0016705">
    <property type="term" value="F:oxidoreductase activity, acting on paired donors, with incorporation or reduction of molecular oxygen"/>
    <property type="evidence" value="ECO:0007669"/>
    <property type="project" value="InterPro"/>
</dbReference>
<protein>
    <submittedName>
        <fullName evidence="11">Cytochrome P450</fullName>
    </submittedName>
</protein>
<feature type="chain" id="PRO_5025470579" evidence="10">
    <location>
        <begin position="21"/>
        <end position="525"/>
    </location>
</feature>
<dbReference type="Pfam" id="PF00067">
    <property type="entry name" value="p450"/>
    <property type="match status" value="1"/>
</dbReference>
<dbReference type="InterPro" id="IPR036396">
    <property type="entry name" value="Cyt_P450_sf"/>
</dbReference>
<dbReference type="AlphaFoldDB" id="A0A6A4HG18"/>